<proteinExistence type="predicted"/>
<dbReference type="AlphaFoldDB" id="A0AAV4HK11"/>
<protein>
    <submittedName>
        <fullName evidence="1">Uncharacterized protein</fullName>
    </submittedName>
</protein>
<evidence type="ECO:0000313" key="2">
    <source>
        <dbReference type="Proteomes" id="UP000762676"/>
    </source>
</evidence>
<keyword evidence="2" id="KW-1185">Reference proteome</keyword>
<evidence type="ECO:0000313" key="1">
    <source>
        <dbReference type="EMBL" id="GFR98233.1"/>
    </source>
</evidence>
<dbReference type="EMBL" id="BMAT01009086">
    <property type="protein sequence ID" value="GFR98233.1"/>
    <property type="molecule type" value="Genomic_DNA"/>
</dbReference>
<sequence>METDTLNQRDIANVRKAMWRQRRKHQPKLPTTRTEALYAMSKINPKHEMAFHRKLNGLFYHSHPPIFELVDHLEEIVFEISFKIREGPARPPKASERRKQALLESILAKYQAETVTTEQFLKKVCAESMPNTTM</sequence>
<comment type="caution">
    <text evidence="1">The sequence shown here is derived from an EMBL/GenBank/DDBJ whole genome shotgun (WGS) entry which is preliminary data.</text>
</comment>
<dbReference type="Proteomes" id="UP000762676">
    <property type="component" value="Unassembled WGS sequence"/>
</dbReference>
<gene>
    <name evidence="1" type="ORF">ElyMa_004496300</name>
</gene>
<organism evidence="1 2">
    <name type="scientific">Elysia marginata</name>
    <dbReference type="NCBI Taxonomy" id="1093978"/>
    <lineage>
        <taxon>Eukaryota</taxon>
        <taxon>Metazoa</taxon>
        <taxon>Spiralia</taxon>
        <taxon>Lophotrochozoa</taxon>
        <taxon>Mollusca</taxon>
        <taxon>Gastropoda</taxon>
        <taxon>Heterobranchia</taxon>
        <taxon>Euthyneura</taxon>
        <taxon>Panpulmonata</taxon>
        <taxon>Sacoglossa</taxon>
        <taxon>Placobranchoidea</taxon>
        <taxon>Plakobranchidae</taxon>
        <taxon>Elysia</taxon>
    </lineage>
</organism>
<accession>A0AAV4HK11</accession>
<name>A0AAV4HK11_9GAST</name>
<reference evidence="1 2" key="1">
    <citation type="journal article" date="2021" name="Elife">
        <title>Chloroplast acquisition without the gene transfer in kleptoplastic sea slugs, Plakobranchus ocellatus.</title>
        <authorList>
            <person name="Maeda T."/>
            <person name="Takahashi S."/>
            <person name="Yoshida T."/>
            <person name="Shimamura S."/>
            <person name="Takaki Y."/>
            <person name="Nagai Y."/>
            <person name="Toyoda A."/>
            <person name="Suzuki Y."/>
            <person name="Arimoto A."/>
            <person name="Ishii H."/>
            <person name="Satoh N."/>
            <person name="Nishiyama T."/>
            <person name="Hasebe M."/>
            <person name="Maruyama T."/>
            <person name="Minagawa J."/>
            <person name="Obokata J."/>
            <person name="Shigenobu S."/>
        </authorList>
    </citation>
    <scope>NUCLEOTIDE SEQUENCE [LARGE SCALE GENOMIC DNA]</scope>
</reference>